<sequence>MLKICLQQRKHQFTPIPITGPGKHSSNTTTSLSPYKPTEEHLLRLFSTSSDQSTTSSDTESSSSSYKTAEKEIQQNATSSKHFTSAVGLSGEATTEETDSSTSSSDDDGTTEDTDAMDVLQKIIKLEKHLELIETYLLNQLLFSKFRRNNQVPYENILRNQHHQRNITNTRG</sequence>
<feature type="compositionally biased region" description="Polar residues" evidence="1">
    <location>
        <begin position="74"/>
        <end position="83"/>
    </location>
</feature>
<evidence type="ECO:0000256" key="1">
    <source>
        <dbReference type="SAM" id="MobiDB-lite"/>
    </source>
</evidence>
<evidence type="ECO:0000313" key="3">
    <source>
        <dbReference type="Proteomes" id="UP001345963"/>
    </source>
</evidence>
<keyword evidence="3" id="KW-1185">Reference proteome</keyword>
<feature type="compositionally biased region" description="Low complexity" evidence="1">
    <location>
        <begin position="47"/>
        <end position="65"/>
    </location>
</feature>
<name>A0ABU7BNQ8_9TELE</name>
<protein>
    <submittedName>
        <fullName evidence="2">Uncharacterized protein</fullName>
    </submittedName>
</protein>
<gene>
    <name evidence="2" type="ORF">ATANTOWER_025198</name>
</gene>
<feature type="compositionally biased region" description="Polar residues" evidence="1">
    <location>
        <begin position="24"/>
        <end position="33"/>
    </location>
</feature>
<feature type="region of interest" description="Disordered" evidence="1">
    <location>
        <begin position="13"/>
        <end position="113"/>
    </location>
</feature>
<reference evidence="2 3" key="1">
    <citation type="submission" date="2021-07" db="EMBL/GenBank/DDBJ databases">
        <authorList>
            <person name="Palmer J.M."/>
        </authorList>
    </citation>
    <scope>NUCLEOTIDE SEQUENCE [LARGE SCALE GENOMIC DNA]</scope>
    <source>
        <strain evidence="2 3">AT_MEX2019</strain>
        <tissue evidence="2">Muscle</tissue>
    </source>
</reference>
<dbReference type="EMBL" id="JAHUTI010059588">
    <property type="protein sequence ID" value="MED6251203.1"/>
    <property type="molecule type" value="Genomic_DNA"/>
</dbReference>
<dbReference type="Proteomes" id="UP001345963">
    <property type="component" value="Unassembled WGS sequence"/>
</dbReference>
<evidence type="ECO:0000313" key="2">
    <source>
        <dbReference type="EMBL" id="MED6251203.1"/>
    </source>
</evidence>
<comment type="caution">
    <text evidence="2">The sequence shown here is derived from an EMBL/GenBank/DDBJ whole genome shotgun (WGS) entry which is preliminary data.</text>
</comment>
<proteinExistence type="predicted"/>
<organism evidence="2 3">
    <name type="scientific">Ataeniobius toweri</name>
    <dbReference type="NCBI Taxonomy" id="208326"/>
    <lineage>
        <taxon>Eukaryota</taxon>
        <taxon>Metazoa</taxon>
        <taxon>Chordata</taxon>
        <taxon>Craniata</taxon>
        <taxon>Vertebrata</taxon>
        <taxon>Euteleostomi</taxon>
        <taxon>Actinopterygii</taxon>
        <taxon>Neopterygii</taxon>
        <taxon>Teleostei</taxon>
        <taxon>Neoteleostei</taxon>
        <taxon>Acanthomorphata</taxon>
        <taxon>Ovalentaria</taxon>
        <taxon>Atherinomorphae</taxon>
        <taxon>Cyprinodontiformes</taxon>
        <taxon>Goodeidae</taxon>
        <taxon>Ataeniobius</taxon>
    </lineage>
</organism>
<accession>A0ABU7BNQ8</accession>
<feature type="non-terminal residue" evidence="2">
    <location>
        <position position="172"/>
    </location>
</feature>
<feature type="compositionally biased region" description="Acidic residues" evidence="1">
    <location>
        <begin position="94"/>
        <end position="113"/>
    </location>
</feature>